<gene>
    <name evidence="6" type="ORF">M787_002860</name>
</gene>
<evidence type="ECO:0008006" key="8">
    <source>
        <dbReference type="Google" id="ProtNLM"/>
    </source>
</evidence>
<keyword evidence="2 5" id="KW-0812">Transmembrane</keyword>
<dbReference type="Pfam" id="PF05745">
    <property type="entry name" value="CRPA"/>
    <property type="match status" value="1"/>
</dbReference>
<keyword evidence="4 5" id="KW-0472">Membrane</keyword>
<dbReference type="RefSeq" id="WP_040429843.1">
    <property type="nucleotide sequence ID" value="NZ_CP015840.1"/>
</dbReference>
<dbReference type="GO" id="GO:0019867">
    <property type="term" value="C:outer membrane"/>
    <property type="evidence" value="ECO:0007669"/>
    <property type="project" value="InterPro"/>
</dbReference>
<dbReference type="KEGG" id="cgz:M787_002860"/>
<accession>A0A173DZ96</accession>
<evidence type="ECO:0000313" key="7">
    <source>
        <dbReference type="Proteomes" id="UP000019147"/>
    </source>
</evidence>
<evidence type="ECO:0000256" key="5">
    <source>
        <dbReference type="SAM" id="Phobius"/>
    </source>
</evidence>
<dbReference type="STRING" id="1143323.M787_002860"/>
<evidence type="ECO:0000256" key="4">
    <source>
        <dbReference type="ARBA" id="ARBA00023136"/>
    </source>
</evidence>
<keyword evidence="3 5" id="KW-1133">Transmembrane helix</keyword>
<organism evidence="6 7">
    <name type="scientific">Chlamydia gallinacea 08-1274/3</name>
    <dbReference type="NCBI Taxonomy" id="1143323"/>
    <lineage>
        <taxon>Bacteria</taxon>
        <taxon>Pseudomonadati</taxon>
        <taxon>Chlamydiota</taxon>
        <taxon>Chlamydiia</taxon>
        <taxon>Chlamydiales</taxon>
        <taxon>Chlamydiaceae</taxon>
        <taxon>Chlamydia/Chlamydophila group</taxon>
        <taxon>Chlamydia</taxon>
    </lineage>
</organism>
<evidence type="ECO:0000313" key="6">
    <source>
        <dbReference type="EMBL" id="ANG66252.1"/>
    </source>
</evidence>
<comment type="subcellular location">
    <subcellularLocation>
        <location evidence="1">Membrane</location>
        <topology evidence="1">Multi-pass membrane protein</topology>
    </subcellularLocation>
</comment>
<evidence type="ECO:0000256" key="3">
    <source>
        <dbReference type="ARBA" id="ARBA00022989"/>
    </source>
</evidence>
<evidence type="ECO:0000256" key="2">
    <source>
        <dbReference type="ARBA" id="ARBA00022692"/>
    </source>
</evidence>
<dbReference type="InterPro" id="IPR008436">
    <property type="entry name" value="SRP-like"/>
</dbReference>
<dbReference type="EMBL" id="CP015840">
    <property type="protein sequence ID" value="ANG66252.1"/>
    <property type="molecule type" value="Genomic_DNA"/>
</dbReference>
<dbReference type="GeneID" id="81478245"/>
<protein>
    <recommendedName>
        <fullName evidence="8">Sulfur-rich protein</fullName>
    </recommendedName>
</protein>
<sequence>MEGIATSSSAVSTGTAPSFDSLHPELEELIHNETVQASMINIALGWLKTNVVDPIRTSKIVQSRAFRVMTVVLGVLLLLSGIVLSFVLQAELGRNAFLFLIPAVVGLIKLLISSVCLEAPCTPEKWRLCKHLLGIAEDILDDGERNNSNIVFTG</sequence>
<proteinExistence type="predicted"/>
<feature type="transmembrane region" description="Helical" evidence="5">
    <location>
        <begin position="65"/>
        <end position="90"/>
    </location>
</feature>
<feature type="transmembrane region" description="Helical" evidence="5">
    <location>
        <begin position="96"/>
        <end position="117"/>
    </location>
</feature>
<dbReference type="Proteomes" id="UP000019147">
    <property type="component" value="Chromosome"/>
</dbReference>
<name>A0A173DZ96_9CHLA</name>
<dbReference type="OrthoDB" id="18131at2"/>
<evidence type="ECO:0000256" key="1">
    <source>
        <dbReference type="ARBA" id="ARBA00004141"/>
    </source>
</evidence>
<reference evidence="6 7" key="1">
    <citation type="journal article" date="2014" name="Syst. Appl. Microbiol.">
        <title>Evidence for the existence of two new members of the family Chlamydiaceae and proposal of Chlamydia avium sp. nov. and Chlamydia gallinacea sp. nov.</title>
        <authorList>
            <person name="Sachse K."/>
            <person name="Laroucau K."/>
            <person name="Riege K."/>
            <person name="Wehner S."/>
            <person name="Dilcher M."/>
            <person name="Creasy H.H."/>
            <person name="Weidmann M."/>
            <person name="Myers G."/>
            <person name="Vorimore F."/>
            <person name="Vicari N."/>
            <person name="Magnino S."/>
            <person name="Liebler-Tenorio E."/>
            <person name="Ruettger A."/>
            <person name="Bavoil P.M."/>
            <person name="Hufert F.T."/>
            <person name="Rossello-Mora R."/>
            <person name="Marz M."/>
        </authorList>
    </citation>
    <scope>NUCLEOTIDE SEQUENCE [LARGE SCALE GENOMIC DNA]</scope>
    <source>
        <strain evidence="6 7">08-1274/3</strain>
    </source>
</reference>
<dbReference type="AlphaFoldDB" id="A0A173DZ96"/>